<evidence type="ECO:0000313" key="1">
    <source>
        <dbReference type="EMBL" id="GBO01022.1"/>
    </source>
</evidence>
<protein>
    <submittedName>
        <fullName evidence="1">Uncharacterized protein</fullName>
    </submittedName>
</protein>
<accession>A0A4Y2TL79</accession>
<dbReference type="OrthoDB" id="6435983at2759"/>
<dbReference type="PANTHER" id="PTHR47331">
    <property type="entry name" value="PHD-TYPE DOMAIN-CONTAINING PROTEIN"/>
    <property type="match status" value="1"/>
</dbReference>
<reference evidence="1 2" key="1">
    <citation type="journal article" date="2019" name="Sci. Rep.">
        <title>Orb-weaving spider Araneus ventricosus genome elucidates the spidroin gene catalogue.</title>
        <authorList>
            <person name="Kono N."/>
            <person name="Nakamura H."/>
            <person name="Ohtoshi R."/>
            <person name="Moran D.A.P."/>
            <person name="Shinohara A."/>
            <person name="Yoshida Y."/>
            <person name="Fujiwara M."/>
            <person name="Mori M."/>
            <person name="Tomita M."/>
            <person name="Arakawa K."/>
        </authorList>
    </citation>
    <scope>NUCLEOTIDE SEQUENCE [LARGE SCALE GENOMIC DNA]</scope>
</reference>
<evidence type="ECO:0000313" key="2">
    <source>
        <dbReference type="Proteomes" id="UP000499080"/>
    </source>
</evidence>
<dbReference type="PANTHER" id="PTHR47331:SF5">
    <property type="entry name" value="RIBONUCLEASE H"/>
    <property type="match status" value="1"/>
</dbReference>
<dbReference type="EMBL" id="BGPR01029311">
    <property type="protein sequence ID" value="GBO01022.1"/>
    <property type="molecule type" value="Genomic_DNA"/>
</dbReference>
<comment type="caution">
    <text evidence="1">The sequence shown here is derived from an EMBL/GenBank/DDBJ whole genome shotgun (WGS) entry which is preliminary data.</text>
</comment>
<proteinExistence type="predicted"/>
<dbReference type="Pfam" id="PF05380">
    <property type="entry name" value="Peptidase_A17"/>
    <property type="match status" value="1"/>
</dbReference>
<sequence length="160" mass="18217">MFCPLNAQANVTKDVGGDNIPWDREVEDNMKLEFLKWFEECSPKNLSSILAVFVCIEYVDVVHANLLAAKLRVAPVKSITFPHLELLSATLGARLCRSVLSALQRDNVKQHYWTDSTTVLGWIQREELWSVFVNNRVQEIRKLTDPTLWKHLPGAQSPAD</sequence>
<organism evidence="1 2">
    <name type="scientific">Araneus ventricosus</name>
    <name type="common">Orbweaver spider</name>
    <name type="synonym">Epeira ventricosa</name>
    <dbReference type="NCBI Taxonomy" id="182803"/>
    <lineage>
        <taxon>Eukaryota</taxon>
        <taxon>Metazoa</taxon>
        <taxon>Ecdysozoa</taxon>
        <taxon>Arthropoda</taxon>
        <taxon>Chelicerata</taxon>
        <taxon>Arachnida</taxon>
        <taxon>Araneae</taxon>
        <taxon>Araneomorphae</taxon>
        <taxon>Entelegynae</taxon>
        <taxon>Araneoidea</taxon>
        <taxon>Araneidae</taxon>
        <taxon>Araneus</taxon>
    </lineage>
</organism>
<gene>
    <name evidence="1" type="ORF">AVEN_21701_1</name>
</gene>
<dbReference type="AlphaFoldDB" id="A0A4Y2TL79"/>
<dbReference type="Proteomes" id="UP000499080">
    <property type="component" value="Unassembled WGS sequence"/>
</dbReference>
<name>A0A4Y2TL79_ARAVE</name>
<keyword evidence="2" id="KW-1185">Reference proteome</keyword>
<dbReference type="InterPro" id="IPR008042">
    <property type="entry name" value="Retrotrans_Pao"/>
</dbReference>